<dbReference type="InterPro" id="IPR013815">
    <property type="entry name" value="ATP_grasp_subdomain_1"/>
</dbReference>
<evidence type="ECO:0000256" key="2">
    <source>
        <dbReference type="ARBA" id="ARBA00022741"/>
    </source>
</evidence>
<dbReference type="Gene3D" id="3.30.470.20">
    <property type="entry name" value="ATP-grasp fold, B domain"/>
    <property type="match status" value="1"/>
</dbReference>
<accession>A0A6I2GKT0</accession>
<evidence type="ECO:0000313" key="7">
    <source>
        <dbReference type="Proteomes" id="UP000430975"/>
    </source>
</evidence>
<comment type="caution">
    <text evidence="6">The sequence shown here is derived from an EMBL/GenBank/DDBJ whole genome shotgun (WGS) entry which is preliminary data.</text>
</comment>
<dbReference type="Gene3D" id="3.30.1490.20">
    <property type="entry name" value="ATP-grasp fold, A domain"/>
    <property type="match status" value="1"/>
</dbReference>
<feature type="domain" description="ATP-grasp" evidence="5">
    <location>
        <begin position="119"/>
        <end position="310"/>
    </location>
</feature>
<organism evidence="6 7">
    <name type="scientific">Fundicoccus ignavus</name>
    <dbReference type="NCBI Taxonomy" id="2664442"/>
    <lineage>
        <taxon>Bacteria</taxon>
        <taxon>Bacillati</taxon>
        <taxon>Bacillota</taxon>
        <taxon>Bacilli</taxon>
        <taxon>Lactobacillales</taxon>
        <taxon>Aerococcaceae</taxon>
        <taxon>Fundicoccus</taxon>
    </lineage>
</organism>
<dbReference type="InterPro" id="IPR005479">
    <property type="entry name" value="CPAse_ATP-bd"/>
</dbReference>
<proteinExistence type="predicted"/>
<dbReference type="Gene3D" id="3.40.50.20">
    <property type="match status" value="1"/>
</dbReference>
<dbReference type="InterPro" id="IPR011761">
    <property type="entry name" value="ATP-grasp"/>
</dbReference>
<gene>
    <name evidence="6" type="ORF">GIY09_11460</name>
</gene>
<evidence type="ECO:0000313" key="6">
    <source>
        <dbReference type="EMBL" id="MRI86462.1"/>
    </source>
</evidence>
<keyword evidence="7" id="KW-1185">Reference proteome</keyword>
<evidence type="ECO:0000256" key="4">
    <source>
        <dbReference type="PROSITE-ProRule" id="PRU00409"/>
    </source>
</evidence>
<dbReference type="GO" id="GO:0046872">
    <property type="term" value="F:metal ion binding"/>
    <property type="evidence" value="ECO:0007669"/>
    <property type="project" value="InterPro"/>
</dbReference>
<name>A0A6I2GKT0_9LACT</name>
<keyword evidence="3 4" id="KW-0067">ATP-binding</keyword>
<dbReference type="Pfam" id="PF02786">
    <property type="entry name" value="CPSase_L_D2"/>
    <property type="match status" value="1"/>
</dbReference>
<dbReference type="InterPro" id="IPR052032">
    <property type="entry name" value="ATP-dep_AA_Ligase"/>
</dbReference>
<reference evidence="6 7" key="1">
    <citation type="submission" date="2019-11" db="EMBL/GenBank/DDBJ databases">
        <title>Characterisation of Fundicoccus ignavus gen. nov. sp. nov., a novel genus of the family Aerococcaceae isolated from bulk tank milk.</title>
        <authorList>
            <person name="Siebert A."/>
            <person name="Huptas C."/>
            <person name="Wenning M."/>
            <person name="Scherer S."/>
            <person name="Doll E.V."/>
        </authorList>
    </citation>
    <scope>NUCLEOTIDE SEQUENCE [LARGE SCALE GENOMIC DNA]</scope>
    <source>
        <strain evidence="6 7">WS4759</strain>
    </source>
</reference>
<dbReference type="GO" id="GO:0016874">
    <property type="term" value="F:ligase activity"/>
    <property type="evidence" value="ECO:0007669"/>
    <property type="project" value="UniProtKB-KW"/>
</dbReference>
<keyword evidence="1" id="KW-0436">Ligase</keyword>
<sequence length="386" mass="44811">MSFNFIIISPHYPENFQLFATRLKESGATVLGIADESYDNLSPLIREALTEYYRVDDMENYHEMYRAVAYFAHQYGGVHRLESHNEHWLEMDARLRTDFNIPGLKAHEMDRLKQKNKMKAVFRSINVPVANGRVFKGWEDASKLVSELGYPVIIKPNIGVGASDTWRISSDEELSHFFVERNSAETFIMEEFIDGDIVTFDGLTDQDGNIVFSQNMVYDKPALEIISQNMESFVLYPKEMPEDIWKLGKQCVEAFEIKERFFHFEFFRLKSDQSLVALEVNCRPPGGPMIEMFNYANNLDIYAQYAQVVLNNQFTADLSQRKNCGYVSRKYYNNYLYTQDDIYAWYGEFIVSSVMTEGVFGDFGYFIVTDTLSQMQAVVHFIQELA</sequence>
<dbReference type="PROSITE" id="PS50975">
    <property type="entry name" value="ATP_GRASP"/>
    <property type="match status" value="1"/>
</dbReference>
<dbReference type="GO" id="GO:0005524">
    <property type="term" value="F:ATP binding"/>
    <property type="evidence" value="ECO:0007669"/>
    <property type="project" value="UniProtKB-UniRule"/>
</dbReference>
<evidence type="ECO:0000256" key="3">
    <source>
        <dbReference type="ARBA" id="ARBA00022840"/>
    </source>
</evidence>
<dbReference type="EMBL" id="WJQS01000016">
    <property type="protein sequence ID" value="MRI86462.1"/>
    <property type="molecule type" value="Genomic_DNA"/>
</dbReference>
<evidence type="ECO:0000256" key="1">
    <source>
        <dbReference type="ARBA" id="ARBA00022598"/>
    </source>
</evidence>
<evidence type="ECO:0000259" key="5">
    <source>
        <dbReference type="PROSITE" id="PS50975"/>
    </source>
</evidence>
<dbReference type="PANTHER" id="PTHR43585">
    <property type="entry name" value="FUMIPYRROLE BIOSYNTHESIS PROTEIN C"/>
    <property type="match status" value="1"/>
</dbReference>
<dbReference type="Proteomes" id="UP000430975">
    <property type="component" value="Unassembled WGS sequence"/>
</dbReference>
<dbReference type="AlphaFoldDB" id="A0A6I2GKT0"/>
<keyword evidence="2 4" id="KW-0547">Nucleotide-binding</keyword>
<protein>
    <submittedName>
        <fullName evidence="6">ATP-grasp domain-containing protein</fullName>
    </submittedName>
</protein>
<dbReference type="RefSeq" id="WP_153864117.1">
    <property type="nucleotide sequence ID" value="NZ_WJQS01000016.1"/>
</dbReference>
<dbReference type="PANTHER" id="PTHR43585:SF2">
    <property type="entry name" value="ATP-GRASP ENZYME FSQD"/>
    <property type="match status" value="1"/>
</dbReference>
<dbReference type="SUPFAM" id="SSF56059">
    <property type="entry name" value="Glutathione synthetase ATP-binding domain-like"/>
    <property type="match status" value="1"/>
</dbReference>